<evidence type="ECO:0000313" key="1">
    <source>
        <dbReference type="EMBL" id="RJL35433.1"/>
    </source>
</evidence>
<reference evidence="1 2" key="1">
    <citation type="submission" date="2018-09" db="EMBL/GenBank/DDBJ databases">
        <title>YIM 75507 draft genome.</title>
        <authorList>
            <person name="Tang S."/>
            <person name="Feng Y."/>
        </authorList>
    </citation>
    <scope>NUCLEOTIDE SEQUENCE [LARGE SCALE GENOMIC DNA]</scope>
    <source>
        <strain evidence="1 2">YIM 75507</strain>
    </source>
</reference>
<protein>
    <submittedName>
        <fullName evidence="1">Uncharacterized protein</fullName>
    </submittedName>
</protein>
<keyword evidence="2" id="KW-1185">Reference proteome</keyword>
<proteinExistence type="predicted"/>
<comment type="caution">
    <text evidence="1">The sequence shown here is derived from an EMBL/GenBank/DDBJ whole genome shotgun (WGS) entry which is preliminary data.</text>
</comment>
<dbReference type="AlphaFoldDB" id="A0A3A4BA38"/>
<organism evidence="1 2">
    <name type="scientific">Bailinhaonella thermotolerans</name>
    <dbReference type="NCBI Taxonomy" id="1070861"/>
    <lineage>
        <taxon>Bacteria</taxon>
        <taxon>Bacillati</taxon>
        <taxon>Actinomycetota</taxon>
        <taxon>Actinomycetes</taxon>
        <taxon>Streptosporangiales</taxon>
        <taxon>Streptosporangiaceae</taxon>
        <taxon>Bailinhaonella</taxon>
    </lineage>
</organism>
<gene>
    <name evidence="1" type="ORF">D5H75_01050</name>
</gene>
<name>A0A3A4BA38_9ACTN</name>
<sequence>MSTFTDALMLRLHAPGGLPGLLFPADATGRARIRQLAGTLYGVPAAALHDVLKVEVAAEEYQWPLFRQRLLAGTWTRTTPDHARTDVLYEGREAGAPPEWVDLALEVAATVLLELDGGRIESVVLGDIGEYASLAEFQAKFRWFDLAGYLARHGLTTVEDLRRAFHHLLGEVKLAAPPPFDPADPANQRRLRLRLAVLIRETVDVTEALRSARLVRDLAARGQVAHRDPDGLTSRSPLAPVLLLPKPAVTAHPVPESELLAFFASQDVLAIPVPP</sequence>
<dbReference type="RefSeq" id="WP_119924405.1">
    <property type="nucleotide sequence ID" value="NZ_QZEY01000001.1"/>
</dbReference>
<evidence type="ECO:0000313" key="2">
    <source>
        <dbReference type="Proteomes" id="UP000265768"/>
    </source>
</evidence>
<accession>A0A3A4BA38</accession>
<dbReference type="Proteomes" id="UP000265768">
    <property type="component" value="Unassembled WGS sequence"/>
</dbReference>
<dbReference type="OrthoDB" id="4570796at2"/>
<dbReference type="EMBL" id="QZEY01000001">
    <property type="protein sequence ID" value="RJL35433.1"/>
    <property type="molecule type" value="Genomic_DNA"/>
</dbReference>